<dbReference type="Pfam" id="PF02080">
    <property type="entry name" value="TrkA_C"/>
    <property type="match status" value="1"/>
</dbReference>
<keyword evidence="5" id="KW-0633">Potassium transport</keyword>
<keyword evidence="10 11" id="KW-0472">Membrane</keyword>
<dbReference type="Gene3D" id="3.30.70.1450">
    <property type="entry name" value="Regulator of K+ conductance, C-terminal domain"/>
    <property type="match status" value="1"/>
</dbReference>
<dbReference type="GO" id="GO:0005886">
    <property type="term" value="C:plasma membrane"/>
    <property type="evidence" value="ECO:0007669"/>
    <property type="project" value="TreeGrafter"/>
</dbReference>
<keyword evidence="8 11" id="KW-1133">Transmembrane helix</keyword>
<feature type="transmembrane region" description="Helical" evidence="11">
    <location>
        <begin position="146"/>
        <end position="168"/>
    </location>
</feature>
<keyword evidence="3" id="KW-0813">Transport</keyword>
<feature type="transmembrane region" description="Helical" evidence="11">
    <location>
        <begin position="180"/>
        <end position="202"/>
    </location>
</feature>
<keyword evidence="6 11" id="KW-0812">Transmembrane</keyword>
<dbReference type="RefSeq" id="WP_248996028.1">
    <property type="nucleotide sequence ID" value="NZ_JAKIKP010000008.1"/>
</dbReference>
<keyword evidence="7" id="KW-0630">Potassium</keyword>
<dbReference type="Pfam" id="PF00999">
    <property type="entry name" value="Na_H_Exchanger"/>
    <property type="match status" value="1"/>
</dbReference>
<evidence type="ECO:0000313" key="14">
    <source>
        <dbReference type="EMBL" id="MCL1143352.1"/>
    </source>
</evidence>
<dbReference type="GO" id="GO:0015297">
    <property type="term" value="F:antiporter activity"/>
    <property type="evidence" value="ECO:0007669"/>
    <property type="project" value="UniProtKB-KW"/>
</dbReference>
<dbReference type="FunFam" id="3.40.50.720:FF:000036">
    <property type="entry name" value="Glutathione-regulated potassium-efflux system protein KefB"/>
    <property type="match status" value="1"/>
</dbReference>
<protein>
    <submittedName>
        <fullName evidence="14">Monovalent cation:proton antiporter-2 (CPA2) family protein</fullName>
    </submittedName>
</protein>
<feature type="transmembrane region" description="Helical" evidence="11">
    <location>
        <begin position="6"/>
        <end position="24"/>
    </location>
</feature>
<feature type="transmembrane region" description="Helical" evidence="11">
    <location>
        <begin position="355"/>
        <end position="374"/>
    </location>
</feature>
<dbReference type="Gene3D" id="1.20.1530.20">
    <property type="match status" value="1"/>
</dbReference>
<evidence type="ECO:0000256" key="10">
    <source>
        <dbReference type="ARBA" id="ARBA00023136"/>
    </source>
</evidence>
<dbReference type="PANTHER" id="PTHR46157">
    <property type="entry name" value="K(+) EFFLUX ANTIPORTER 3, CHLOROPLASTIC"/>
    <property type="match status" value="1"/>
</dbReference>
<dbReference type="InterPro" id="IPR004771">
    <property type="entry name" value="K/H_exchanger"/>
</dbReference>
<keyword evidence="15" id="KW-1185">Reference proteome</keyword>
<organism evidence="14 15">
    <name type="scientific">Shewanella gaetbuli</name>
    <dbReference type="NCBI Taxonomy" id="220752"/>
    <lineage>
        <taxon>Bacteria</taxon>
        <taxon>Pseudomonadati</taxon>
        <taxon>Pseudomonadota</taxon>
        <taxon>Gammaproteobacteria</taxon>
        <taxon>Alteromonadales</taxon>
        <taxon>Shewanellaceae</taxon>
        <taxon>Shewanella</taxon>
    </lineage>
</organism>
<dbReference type="GO" id="GO:0008324">
    <property type="term" value="F:monoatomic cation transmembrane transporter activity"/>
    <property type="evidence" value="ECO:0007669"/>
    <property type="project" value="InterPro"/>
</dbReference>
<evidence type="ECO:0000256" key="7">
    <source>
        <dbReference type="ARBA" id="ARBA00022958"/>
    </source>
</evidence>
<dbReference type="AlphaFoldDB" id="A0A9X1ZLV4"/>
<evidence type="ECO:0000256" key="5">
    <source>
        <dbReference type="ARBA" id="ARBA00022538"/>
    </source>
</evidence>
<dbReference type="InterPro" id="IPR036721">
    <property type="entry name" value="RCK_C_sf"/>
</dbReference>
<evidence type="ECO:0000256" key="1">
    <source>
        <dbReference type="ARBA" id="ARBA00004127"/>
    </source>
</evidence>
<dbReference type="EMBL" id="JAKIKP010000008">
    <property type="protein sequence ID" value="MCL1143352.1"/>
    <property type="molecule type" value="Genomic_DNA"/>
</dbReference>
<dbReference type="PROSITE" id="PS51202">
    <property type="entry name" value="RCK_C"/>
    <property type="match status" value="1"/>
</dbReference>
<dbReference type="GO" id="GO:0006813">
    <property type="term" value="P:potassium ion transport"/>
    <property type="evidence" value="ECO:0007669"/>
    <property type="project" value="UniProtKB-KW"/>
</dbReference>
<dbReference type="SUPFAM" id="SSF116726">
    <property type="entry name" value="TrkA C-terminal domain-like"/>
    <property type="match status" value="1"/>
</dbReference>
<evidence type="ECO:0000313" key="15">
    <source>
        <dbReference type="Proteomes" id="UP001139333"/>
    </source>
</evidence>
<comment type="subcellular location">
    <subcellularLocation>
        <location evidence="1">Endomembrane system</location>
        <topology evidence="1">Multi-pass membrane protein</topology>
    </subcellularLocation>
</comment>
<feature type="transmembrane region" description="Helical" evidence="11">
    <location>
        <begin position="111"/>
        <end position="134"/>
    </location>
</feature>
<dbReference type="InterPro" id="IPR006037">
    <property type="entry name" value="RCK_C"/>
</dbReference>
<evidence type="ECO:0000256" key="11">
    <source>
        <dbReference type="SAM" id="Phobius"/>
    </source>
</evidence>
<dbReference type="InterPro" id="IPR036291">
    <property type="entry name" value="NAD(P)-bd_dom_sf"/>
</dbReference>
<evidence type="ECO:0000256" key="9">
    <source>
        <dbReference type="ARBA" id="ARBA00023065"/>
    </source>
</evidence>
<dbReference type="InterPro" id="IPR038770">
    <property type="entry name" value="Na+/solute_symporter_sf"/>
</dbReference>
<dbReference type="PROSITE" id="PS51201">
    <property type="entry name" value="RCK_N"/>
    <property type="match status" value="1"/>
</dbReference>
<feature type="transmembrane region" description="Helical" evidence="11">
    <location>
        <begin position="323"/>
        <end position="349"/>
    </location>
</feature>
<evidence type="ECO:0000256" key="8">
    <source>
        <dbReference type="ARBA" id="ARBA00022989"/>
    </source>
</evidence>
<dbReference type="SUPFAM" id="SSF51735">
    <property type="entry name" value="NAD(P)-binding Rossmann-fold domains"/>
    <property type="match status" value="1"/>
</dbReference>
<feature type="domain" description="RCK N-terminal" evidence="12">
    <location>
        <begin position="407"/>
        <end position="524"/>
    </location>
</feature>
<feature type="transmembrane region" description="Helical" evidence="11">
    <location>
        <begin position="214"/>
        <end position="232"/>
    </location>
</feature>
<accession>A0A9X1ZLV4</accession>
<feature type="transmembrane region" description="Helical" evidence="11">
    <location>
        <begin position="56"/>
        <end position="73"/>
    </location>
</feature>
<keyword evidence="9" id="KW-0406">Ion transport</keyword>
<evidence type="ECO:0000259" key="12">
    <source>
        <dbReference type="PROSITE" id="PS51201"/>
    </source>
</evidence>
<sequence>MEHNMFLHILFMLVIAIIAIAFLGRLGLPAILAYLLTGVISGPSGLHWFSQHQVHYVAELGVVLLMFTLGLEFSVPRLWAMRRTVFGVGSVQVLMTALITGAIAYLFGQNLIASVVIGCAIALSSTAIVLKLLNELSWLRRRHGELSVSVLLFQDLAVIPMLILLPLLASDGNQMSINNILYGLFTGILAFIGLMSFGKWVLPRIFDEVARSRSNELFVLSTLVVALVTGAFTQWLGLSMALGAFIAGMLLGESQYRRQLEADIRPFRDLLMGLFFISIGMLLDFELVFHYWWQILVVLIVAITIKAAVIYTILKLVGEHSNVALSTAISLAQVGEFSFVLLALAVNYQLLDTEVSTILVSVAVISMSFAPWLIRHSVDIAKKFKGYQPSGEMLSQAIPLPNDSDNEDFVVILGYGRVGQTIARFLKTEAINYIVLDLDPTRVAESRGAGEPVYFGDACKMGILKRVGIRQASMVVVTFAEERQAEEALAVSRKLAPNAKILIRTRDDSNLSEFKEAGATQVIPESLEGSLMLVSQVLYKCGVPLPRIIKRLESERRNHYQYLHGFFSGSETDFTLDSLHAVSLSANASSVGRKVVDIPWRDLDVELRAIRRKGLETEPAPDNWVLQRNDILMLVGKSRSIEKAEEFLLQGH</sequence>
<feature type="transmembrane region" description="Helical" evidence="11">
    <location>
        <begin position="291"/>
        <end position="311"/>
    </location>
</feature>
<feature type="transmembrane region" description="Helical" evidence="11">
    <location>
        <begin position="268"/>
        <end position="285"/>
    </location>
</feature>
<reference evidence="14" key="1">
    <citation type="submission" date="2022-01" db="EMBL/GenBank/DDBJ databases">
        <title>Whole genome-based taxonomy of the Shewanellaceae.</title>
        <authorList>
            <person name="Martin-Rodriguez A.J."/>
        </authorList>
    </citation>
    <scope>NUCLEOTIDE SEQUENCE</scope>
    <source>
        <strain evidence="14">DSM 16422</strain>
    </source>
</reference>
<dbReference type="Pfam" id="PF02254">
    <property type="entry name" value="TrkA_N"/>
    <property type="match status" value="1"/>
</dbReference>
<gene>
    <name evidence="14" type="ORF">L2672_11665</name>
</gene>
<evidence type="ECO:0000256" key="3">
    <source>
        <dbReference type="ARBA" id="ARBA00022448"/>
    </source>
</evidence>
<comment type="caution">
    <text evidence="14">The sequence shown here is derived from an EMBL/GenBank/DDBJ whole genome shotgun (WGS) entry which is preliminary data.</text>
</comment>
<feature type="domain" description="RCK C-terminal" evidence="13">
    <location>
        <begin position="567"/>
        <end position="650"/>
    </location>
</feature>
<feature type="transmembrane region" description="Helical" evidence="11">
    <location>
        <begin position="85"/>
        <end position="105"/>
    </location>
</feature>
<evidence type="ECO:0000256" key="2">
    <source>
        <dbReference type="ARBA" id="ARBA00005551"/>
    </source>
</evidence>
<keyword evidence="4" id="KW-0050">Antiport</keyword>
<dbReference type="GO" id="GO:0012505">
    <property type="term" value="C:endomembrane system"/>
    <property type="evidence" value="ECO:0007669"/>
    <property type="project" value="UniProtKB-SubCell"/>
</dbReference>
<dbReference type="Gene3D" id="3.40.50.720">
    <property type="entry name" value="NAD(P)-binding Rossmann-like Domain"/>
    <property type="match status" value="1"/>
</dbReference>
<dbReference type="InterPro" id="IPR003148">
    <property type="entry name" value="RCK_N"/>
</dbReference>
<dbReference type="Proteomes" id="UP001139333">
    <property type="component" value="Unassembled WGS sequence"/>
</dbReference>
<name>A0A9X1ZLV4_9GAMM</name>
<dbReference type="InterPro" id="IPR006153">
    <property type="entry name" value="Cation/H_exchanger_TM"/>
</dbReference>
<evidence type="ECO:0000256" key="6">
    <source>
        <dbReference type="ARBA" id="ARBA00022692"/>
    </source>
</evidence>
<dbReference type="GO" id="GO:1902600">
    <property type="term" value="P:proton transmembrane transport"/>
    <property type="evidence" value="ECO:0007669"/>
    <property type="project" value="InterPro"/>
</dbReference>
<evidence type="ECO:0000259" key="13">
    <source>
        <dbReference type="PROSITE" id="PS51202"/>
    </source>
</evidence>
<evidence type="ECO:0000256" key="4">
    <source>
        <dbReference type="ARBA" id="ARBA00022449"/>
    </source>
</evidence>
<comment type="similarity">
    <text evidence="2">Belongs to the monovalent cation:proton antiporter 2 (CPA2) transporter (TC 2.A.37) family.</text>
</comment>
<dbReference type="PANTHER" id="PTHR46157:SF4">
    <property type="entry name" value="K(+) EFFLUX ANTIPORTER 3, CHLOROPLASTIC"/>
    <property type="match status" value="1"/>
</dbReference>
<proteinExistence type="inferred from homology"/>
<dbReference type="NCBIfam" id="TIGR00932">
    <property type="entry name" value="2a37"/>
    <property type="match status" value="1"/>
</dbReference>